<dbReference type="Proteomes" id="UP000092321">
    <property type="component" value="Unassembled WGS sequence"/>
</dbReference>
<dbReference type="GO" id="GO:0004792">
    <property type="term" value="F:thiosulfate-cyanide sulfurtransferase activity"/>
    <property type="evidence" value="ECO:0007669"/>
    <property type="project" value="TreeGrafter"/>
</dbReference>
<sequence>VQVPQSINLPYKTHPDALSYTENVWKDTFPGVEKPPKENELVFYCAAGVRAKYAADKAAEQGYEKLGVYTGSFGDWKANNGKIEQV</sequence>
<dbReference type="SUPFAM" id="SSF52821">
    <property type="entry name" value="Rhodanese/Cell cycle control phosphatase"/>
    <property type="match status" value="1"/>
</dbReference>
<dbReference type="EMBL" id="LXPE01000477">
    <property type="protein sequence ID" value="OBA24706.1"/>
    <property type="molecule type" value="Genomic_DNA"/>
</dbReference>
<keyword evidence="3" id="KW-1185">Reference proteome</keyword>
<name>A0A1B7T7I1_9ASCO</name>
<feature type="non-terminal residue" evidence="2">
    <location>
        <position position="1"/>
    </location>
</feature>
<dbReference type="Pfam" id="PF00581">
    <property type="entry name" value="Rhodanese"/>
    <property type="match status" value="1"/>
</dbReference>
<dbReference type="InterPro" id="IPR036873">
    <property type="entry name" value="Rhodanese-like_dom_sf"/>
</dbReference>
<protein>
    <recommendedName>
        <fullName evidence="1">Rhodanese domain-containing protein</fullName>
    </recommendedName>
</protein>
<dbReference type="AlphaFoldDB" id="A0A1B7T7I1"/>
<feature type="domain" description="Rhodanese" evidence="1">
    <location>
        <begin position="3"/>
        <end position="85"/>
    </location>
</feature>
<evidence type="ECO:0000259" key="1">
    <source>
        <dbReference type="PROSITE" id="PS50206"/>
    </source>
</evidence>
<gene>
    <name evidence="2" type="ORF">HANVADRAFT_28120</name>
</gene>
<dbReference type="GO" id="GO:0005739">
    <property type="term" value="C:mitochondrion"/>
    <property type="evidence" value="ECO:0007669"/>
    <property type="project" value="TreeGrafter"/>
</dbReference>
<evidence type="ECO:0000313" key="3">
    <source>
        <dbReference type="Proteomes" id="UP000092321"/>
    </source>
</evidence>
<accession>A0A1B7T7I1</accession>
<comment type="caution">
    <text evidence="2">The sequence shown here is derived from an EMBL/GenBank/DDBJ whole genome shotgun (WGS) entry which is preliminary data.</text>
</comment>
<reference evidence="3" key="1">
    <citation type="journal article" date="2016" name="Proc. Natl. Acad. Sci. U.S.A.">
        <title>Comparative genomics of biotechnologically important yeasts.</title>
        <authorList>
            <person name="Riley R."/>
            <person name="Haridas S."/>
            <person name="Wolfe K.H."/>
            <person name="Lopes M.R."/>
            <person name="Hittinger C.T."/>
            <person name="Goeker M."/>
            <person name="Salamov A.A."/>
            <person name="Wisecaver J.H."/>
            <person name="Long T.M."/>
            <person name="Calvey C.H."/>
            <person name="Aerts A.L."/>
            <person name="Barry K.W."/>
            <person name="Choi C."/>
            <person name="Clum A."/>
            <person name="Coughlan A.Y."/>
            <person name="Deshpande S."/>
            <person name="Douglass A.P."/>
            <person name="Hanson S.J."/>
            <person name="Klenk H.-P."/>
            <person name="LaButti K.M."/>
            <person name="Lapidus A."/>
            <person name="Lindquist E.A."/>
            <person name="Lipzen A.M."/>
            <person name="Meier-Kolthoff J.P."/>
            <person name="Ohm R.A."/>
            <person name="Otillar R.P."/>
            <person name="Pangilinan J.L."/>
            <person name="Peng Y."/>
            <person name="Rokas A."/>
            <person name="Rosa C.A."/>
            <person name="Scheuner C."/>
            <person name="Sibirny A.A."/>
            <person name="Slot J.C."/>
            <person name="Stielow J.B."/>
            <person name="Sun H."/>
            <person name="Kurtzman C.P."/>
            <person name="Blackwell M."/>
            <person name="Grigoriev I.V."/>
            <person name="Jeffries T.W."/>
        </authorList>
    </citation>
    <scope>NUCLEOTIDE SEQUENCE [LARGE SCALE GENOMIC DNA]</scope>
    <source>
        <strain evidence="3">NRRL Y-1626</strain>
    </source>
</reference>
<proteinExistence type="predicted"/>
<organism evidence="2 3">
    <name type="scientific">Hanseniaspora valbyensis NRRL Y-1626</name>
    <dbReference type="NCBI Taxonomy" id="766949"/>
    <lineage>
        <taxon>Eukaryota</taxon>
        <taxon>Fungi</taxon>
        <taxon>Dikarya</taxon>
        <taxon>Ascomycota</taxon>
        <taxon>Saccharomycotina</taxon>
        <taxon>Saccharomycetes</taxon>
        <taxon>Saccharomycodales</taxon>
        <taxon>Saccharomycodaceae</taxon>
        <taxon>Hanseniaspora</taxon>
    </lineage>
</organism>
<dbReference type="PROSITE" id="PS50206">
    <property type="entry name" value="RHODANESE_3"/>
    <property type="match status" value="1"/>
</dbReference>
<dbReference type="PANTHER" id="PTHR44086:SF10">
    <property type="entry name" value="THIOSULFATE SULFURTRANSFERASE_RHODANESE-LIKE DOMAIN-CONTAINING PROTEIN 3"/>
    <property type="match status" value="1"/>
</dbReference>
<dbReference type="OrthoDB" id="566238at2759"/>
<evidence type="ECO:0000313" key="2">
    <source>
        <dbReference type="EMBL" id="OBA24706.1"/>
    </source>
</evidence>
<dbReference type="InterPro" id="IPR001763">
    <property type="entry name" value="Rhodanese-like_dom"/>
</dbReference>
<dbReference type="Gene3D" id="3.40.250.10">
    <property type="entry name" value="Rhodanese-like domain"/>
    <property type="match status" value="1"/>
</dbReference>
<dbReference type="PANTHER" id="PTHR44086">
    <property type="entry name" value="THIOSULFATE SULFURTRANSFERASE RDL2, MITOCHONDRIAL-RELATED"/>
    <property type="match status" value="1"/>
</dbReference>